<dbReference type="Pfam" id="PF09318">
    <property type="entry name" value="Glyco_trans_A_1"/>
    <property type="match status" value="1"/>
</dbReference>
<keyword evidence="4" id="KW-1185">Reference proteome</keyword>
<dbReference type="SUPFAM" id="SSF53756">
    <property type="entry name" value="UDP-Glycosyltransferase/glycogen phosphorylase"/>
    <property type="match status" value="1"/>
</dbReference>
<keyword evidence="3" id="KW-0808">Transferase</keyword>
<gene>
    <name evidence="3" type="ORF">MUO15_19045</name>
</gene>
<dbReference type="Proteomes" id="UP000830326">
    <property type="component" value="Chromosome"/>
</dbReference>
<accession>A0ABY4H9W1</accession>
<dbReference type="PANTHER" id="PTHR12526">
    <property type="entry name" value="GLYCOSYLTRANSFERASE"/>
    <property type="match status" value="1"/>
</dbReference>
<evidence type="ECO:0000259" key="2">
    <source>
        <dbReference type="Pfam" id="PF09318"/>
    </source>
</evidence>
<keyword evidence="3" id="KW-0328">Glycosyltransferase</keyword>
<dbReference type="InterPro" id="IPR015397">
    <property type="entry name" value="Glyco_trans_A_1"/>
</dbReference>
<dbReference type="Gene3D" id="3.40.50.2000">
    <property type="entry name" value="Glycogen Phosphorylase B"/>
    <property type="match status" value="3"/>
</dbReference>
<dbReference type="GO" id="GO:0016757">
    <property type="term" value="F:glycosyltransferase activity"/>
    <property type="evidence" value="ECO:0007669"/>
    <property type="project" value="UniProtKB-KW"/>
</dbReference>
<feature type="domain" description="Glycosyl transferase family 1" evidence="1">
    <location>
        <begin position="323"/>
        <end position="483"/>
    </location>
</feature>
<reference evidence="3" key="1">
    <citation type="submission" date="2022-04" db="EMBL/GenBank/DDBJ databases">
        <title>Halobacillus sp. isolated from saltern.</title>
        <authorList>
            <person name="Won M."/>
            <person name="Lee C.-M."/>
            <person name="Woen H.-Y."/>
            <person name="Kwon S.-W."/>
        </authorList>
    </citation>
    <scope>NUCLEOTIDE SEQUENCE</scope>
    <source>
        <strain evidence="3">SSHM10-5</strain>
    </source>
</reference>
<proteinExistence type="predicted"/>
<name>A0ABY4H9W1_9BACI</name>
<dbReference type="PANTHER" id="PTHR12526:SF630">
    <property type="entry name" value="GLYCOSYLTRANSFERASE"/>
    <property type="match status" value="1"/>
</dbReference>
<sequence>MDLNKCSPVFVFNSLDSVRGGLTKAVLTRANFLINKYDNVIFLTLAFQQNYHEIIEKLYENGSLDRRVKVLNFFDDLKNVSPQEESSNVESSVEEDGLQYFKDPNNELPSYRYYQNGVYVKYKRFDSDGRLLLVDYMSEGRHRLRREEYDELGHISRIRHMDLVKNKPKLDRYVDSEKNCFLSVWIDSSNKKQGRTLYLGKDPKEYGSLYDAYINWVSQKLKSIDNPIVMSDSRFTDGLVTSLKNKNIKRIAILHNNHFNKPFDGSEGIKSTWSPFLKNISKYDNVVFLTEEQKNDIGEFCGNSSKYTVIPHSAQKVETKTEKPKDYHPYSAVTLARYNSQKRLDEAIRAFSYVVKEIPDAQYFIYGFGGEQSKLENLIGELKLQKNVHLKGFTTDPTATYQSAACSILTSDYEGFGLVMTESMAAGTPVVAYDVKYGPKDIIKDNIDGFLVPKGNKKKLADRIITLMKDQTLRNSMGEKAYEVVNRFSFEKYEENWFNLLEKLNREIQDEINNPIKSSAVLDSYGDNKKIRLTLEIGNNDMDYHQDYKYNILIVNRYSKEEKQKPIKCENGKFYSIIELDEILLDNTTWDFYLNAFKDQKSYKKRLKWKDKAGFEMLVDQSNKIYAYETKKNNYSIHVVSFEQKRSETNQSVIDSDGVWGKVKGFLK</sequence>
<evidence type="ECO:0000259" key="1">
    <source>
        <dbReference type="Pfam" id="PF00534"/>
    </source>
</evidence>
<dbReference type="RefSeq" id="WP_245031809.1">
    <property type="nucleotide sequence ID" value="NZ_CP095075.1"/>
</dbReference>
<organism evidence="3 4">
    <name type="scientific">Halobacillus amylolyticus</name>
    <dbReference type="NCBI Taxonomy" id="2932259"/>
    <lineage>
        <taxon>Bacteria</taxon>
        <taxon>Bacillati</taxon>
        <taxon>Bacillota</taxon>
        <taxon>Bacilli</taxon>
        <taxon>Bacillales</taxon>
        <taxon>Bacillaceae</taxon>
        <taxon>Halobacillus</taxon>
    </lineage>
</organism>
<dbReference type="InterPro" id="IPR001296">
    <property type="entry name" value="Glyco_trans_1"/>
</dbReference>
<evidence type="ECO:0000313" key="4">
    <source>
        <dbReference type="Proteomes" id="UP000830326"/>
    </source>
</evidence>
<protein>
    <submittedName>
        <fullName evidence="3">Glycosyltransferase</fullName>
        <ecNumber evidence="3">2.4.-.-</ecNumber>
    </submittedName>
</protein>
<dbReference type="EC" id="2.4.-.-" evidence="3"/>
<feature type="domain" description="Glycosyl transferase 1" evidence="2">
    <location>
        <begin position="10"/>
        <end position="183"/>
    </location>
</feature>
<dbReference type="Pfam" id="PF00534">
    <property type="entry name" value="Glycos_transf_1"/>
    <property type="match status" value="1"/>
</dbReference>
<dbReference type="EMBL" id="CP095075">
    <property type="protein sequence ID" value="UOR11646.1"/>
    <property type="molecule type" value="Genomic_DNA"/>
</dbReference>
<evidence type="ECO:0000313" key="3">
    <source>
        <dbReference type="EMBL" id="UOR11646.1"/>
    </source>
</evidence>